<dbReference type="EMBL" id="DWXE01000028">
    <property type="protein sequence ID" value="HJB91443.1"/>
    <property type="molecule type" value="Genomic_DNA"/>
</dbReference>
<dbReference type="AlphaFoldDB" id="A0A9D2MSN7"/>
<reference evidence="2" key="1">
    <citation type="journal article" date="2021" name="PeerJ">
        <title>Extensive microbial diversity within the chicken gut microbiome revealed by metagenomics and culture.</title>
        <authorList>
            <person name="Gilroy R."/>
            <person name="Ravi A."/>
            <person name="Getino M."/>
            <person name="Pursley I."/>
            <person name="Horton D.L."/>
            <person name="Alikhan N.F."/>
            <person name="Baker D."/>
            <person name="Gharbi K."/>
            <person name="Hall N."/>
            <person name="Watson M."/>
            <person name="Adriaenssens E.M."/>
            <person name="Foster-Nyarko E."/>
            <person name="Jarju S."/>
            <person name="Secka A."/>
            <person name="Antonio M."/>
            <person name="Oren A."/>
            <person name="Chaudhuri R.R."/>
            <person name="La Ragione R."/>
            <person name="Hildebrand F."/>
            <person name="Pallen M.J."/>
        </authorList>
    </citation>
    <scope>NUCLEOTIDE SEQUENCE</scope>
    <source>
        <strain evidence="2">USAMLcec3-2134</strain>
    </source>
</reference>
<comment type="caution">
    <text evidence="2">The sequence shown here is derived from an EMBL/GenBank/DDBJ whole genome shotgun (WGS) entry which is preliminary data.</text>
</comment>
<protein>
    <submittedName>
        <fullName evidence="2">Endolytic transglycosylase MltG</fullName>
    </submittedName>
</protein>
<proteinExistence type="predicted"/>
<name>A0A9D2MSN7_9FIRM</name>
<organism evidence="2 3">
    <name type="scientific">Candidatus Eisenbergiella merdigallinarum</name>
    <dbReference type="NCBI Taxonomy" id="2838552"/>
    <lineage>
        <taxon>Bacteria</taxon>
        <taxon>Bacillati</taxon>
        <taxon>Bacillota</taxon>
        <taxon>Clostridia</taxon>
        <taxon>Lachnospirales</taxon>
        <taxon>Lachnospiraceae</taxon>
        <taxon>Eisenbergiella</taxon>
    </lineage>
</organism>
<evidence type="ECO:0000313" key="2">
    <source>
        <dbReference type="EMBL" id="HJB91443.1"/>
    </source>
</evidence>
<keyword evidence="1" id="KW-1133">Transmembrane helix</keyword>
<sequence length="139" mass="14789">MANQKARRGSGRKNSGAGSAVGGAVGTVFNIVLLIVVAMVTYRLAVSAFQYGVRIFGEPAMSEEPGQEVTVTIEDGMDFEGIAQTLYDSGLIRDKTLFRIQELLSNYAEDGFAEGTYTLSTAMTPEELMDAMAGSGEDS</sequence>
<evidence type="ECO:0000256" key="1">
    <source>
        <dbReference type="SAM" id="Phobius"/>
    </source>
</evidence>
<accession>A0A9D2MSN7</accession>
<feature type="transmembrane region" description="Helical" evidence="1">
    <location>
        <begin position="21"/>
        <end position="45"/>
    </location>
</feature>
<reference evidence="2" key="2">
    <citation type="submission" date="2021-04" db="EMBL/GenBank/DDBJ databases">
        <authorList>
            <person name="Gilroy R."/>
        </authorList>
    </citation>
    <scope>NUCLEOTIDE SEQUENCE</scope>
    <source>
        <strain evidence="2">USAMLcec3-2134</strain>
    </source>
</reference>
<keyword evidence="1" id="KW-0472">Membrane</keyword>
<dbReference type="Gene3D" id="3.30.1490.480">
    <property type="entry name" value="Endolytic murein transglycosylase"/>
    <property type="match status" value="1"/>
</dbReference>
<dbReference type="Proteomes" id="UP000886883">
    <property type="component" value="Unassembled WGS sequence"/>
</dbReference>
<keyword evidence="1" id="KW-0812">Transmembrane</keyword>
<gene>
    <name evidence="2" type="ORF">H9763_08255</name>
</gene>
<evidence type="ECO:0000313" key="3">
    <source>
        <dbReference type="Proteomes" id="UP000886883"/>
    </source>
</evidence>